<name>A0AAV3PVL5_LITER</name>
<keyword evidence="9" id="KW-1185">Reference proteome</keyword>
<evidence type="ECO:0000259" key="7">
    <source>
        <dbReference type="Pfam" id="PF00892"/>
    </source>
</evidence>
<comment type="subcellular location">
    <subcellularLocation>
        <location evidence="1 6">Membrane</location>
        <topology evidence="1 6">Multi-pass membrane protein</topology>
    </subcellularLocation>
</comment>
<evidence type="ECO:0000313" key="9">
    <source>
        <dbReference type="Proteomes" id="UP001454036"/>
    </source>
</evidence>
<organism evidence="8 9">
    <name type="scientific">Lithospermum erythrorhizon</name>
    <name type="common">Purple gromwell</name>
    <name type="synonym">Lithospermum officinale var. erythrorhizon</name>
    <dbReference type="NCBI Taxonomy" id="34254"/>
    <lineage>
        <taxon>Eukaryota</taxon>
        <taxon>Viridiplantae</taxon>
        <taxon>Streptophyta</taxon>
        <taxon>Embryophyta</taxon>
        <taxon>Tracheophyta</taxon>
        <taxon>Spermatophyta</taxon>
        <taxon>Magnoliopsida</taxon>
        <taxon>eudicotyledons</taxon>
        <taxon>Gunneridae</taxon>
        <taxon>Pentapetalae</taxon>
        <taxon>asterids</taxon>
        <taxon>lamiids</taxon>
        <taxon>Boraginales</taxon>
        <taxon>Boraginaceae</taxon>
        <taxon>Boraginoideae</taxon>
        <taxon>Lithospermeae</taxon>
        <taxon>Lithospermum</taxon>
    </lineage>
</organism>
<feature type="transmembrane region" description="Helical" evidence="6">
    <location>
        <begin position="12"/>
        <end position="33"/>
    </location>
</feature>
<dbReference type="InterPro" id="IPR030184">
    <property type="entry name" value="WAT1-related"/>
</dbReference>
<evidence type="ECO:0000313" key="8">
    <source>
        <dbReference type="EMBL" id="GAA0155857.1"/>
    </source>
</evidence>
<dbReference type="Proteomes" id="UP001454036">
    <property type="component" value="Unassembled WGS sequence"/>
</dbReference>
<feature type="transmembrane region" description="Helical" evidence="6">
    <location>
        <begin position="39"/>
        <end position="60"/>
    </location>
</feature>
<feature type="transmembrane region" description="Helical" evidence="6">
    <location>
        <begin position="72"/>
        <end position="94"/>
    </location>
</feature>
<evidence type="ECO:0000256" key="6">
    <source>
        <dbReference type="RuleBase" id="RU363077"/>
    </source>
</evidence>
<dbReference type="InterPro" id="IPR000620">
    <property type="entry name" value="EamA_dom"/>
</dbReference>
<dbReference type="InterPro" id="IPR037185">
    <property type="entry name" value="EmrE-like"/>
</dbReference>
<feature type="transmembrane region" description="Helical" evidence="6">
    <location>
        <begin position="213"/>
        <end position="234"/>
    </location>
</feature>
<dbReference type="EMBL" id="BAABME010002734">
    <property type="protein sequence ID" value="GAA0155857.1"/>
    <property type="molecule type" value="Genomic_DNA"/>
</dbReference>
<dbReference type="AlphaFoldDB" id="A0AAV3PVL5"/>
<feature type="transmembrane region" description="Helical" evidence="6">
    <location>
        <begin position="246"/>
        <end position="269"/>
    </location>
</feature>
<feature type="transmembrane region" description="Helical" evidence="6">
    <location>
        <begin position="304"/>
        <end position="323"/>
    </location>
</feature>
<dbReference type="Pfam" id="PF00892">
    <property type="entry name" value="EamA"/>
    <property type="match status" value="2"/>
</dbReference>
<evidence type="ECO:0000256" key="2">
    <source>
        <dbReference type="ARBA" id="ARBA00007635"/>
    </source>
</evidence>
<feature type="transmembrane region" description="Helical" evidence="6">
    <location>
        <begin position="106"/>
        <end position="123"/>
    </location>
</feature>
<feature type="domain" description="EamA" evidence="7">
    <location>
        <begin position="14"/>
        <end position="151"/>
    </location>
</feature>
<comment type="caution">
    <text evidence="8">The sequence shown here is derived from an EMBL/GenBank/DDBJ whole genome shotgun (WGS) entry which is preliminary data.</text>
</comment>
<accession>A0AAV3PVL5</accession>
<feature type="domain" description="EamA" evidence="7">
    <location>
        <begin position="183"/>
        <end position="319"/>
    </location>
</feature>
<comment type="similarity">
    <text evidence="2 6">Belongs to the drug/metabolite transporter (DMT) superfamily. Plant drug/metabolite exporter (P-DME) (TC 2.A.7.4) family.</text>
</comment>
<dbReference type="GO" id="GO:0022857">
    <property type="term" value="F:transmembrane transporter activity"/>
    <property type="evidence" value="ECO:0007669"/>
    <property type="project" value="InterPro"/>
</dbReference>
<keyword evidence="5 6" id="KW-0472">Membrane</keyword>
<dbReference type="PANTHER" id="PTHR31218">
    <property type="entry name" value="WAT1-RELATED PROTEIN"/>
    <property type="match status" value="1"/>
</dbReference>
<evidence type="ECO:0000256" key="5">
    <source>
        <dbReference type="ARBA" id="ARBA00023136"/>
    </source>
</evidence>
<dbReference type="SUPFAM" id="SSF103481">
    <property type="entry name" value="Multidrug resistance efflux transporter EmrE"/>
    <property type="match status" value="2"/>
</dbReference>
<keyword evidence="4 6" id="KW-1133">Transmembrane helix</keyword>
<feature type="transmembrane region" description="Helical" evidence="6">
    <location>
        <begin position="135"/>
        <end position="153"/>
    </location>
</feature>
<keyword evidence="3 6" id="KW-0812">Transmembrane</keyword>
<reference evidence="8 9" key="1">
    <citation type="submission" date="2024-01" db="EMBL/GenBank/DDBJ databases">
        <title>The complete chloroplast genome sequence of Lithospermum erythrorhizon: insights into the phylogenetic relationship among Boraginaceae species and the maternal lineages of purple gromwells.</title>
        <authorList>
            <person name="Okada T."/>
            <person name="Watanabe K."/>
        </authorList>
    </citation>
    <scope>NUCLEOTIDE SEQUENCE [LARGE SCALE GENOMIC DNA]</scope>
</reference>
<feature type="transmembrane region" description="Helical" evidence="6">
    <location>
        <begin position="281"/>
        <end position="298"/>
    </location>
</feature>
<protein>
    <recommendedName>
        <fullName evidence="6">WAT1-related protein</fullName>
    </recommendedName>
</protein>
<gene>
    <name evidence="8" type="ORF">LIER_13489</name>
</gene>
<feature type="transmembrane region" description="Helical" evidence="6">
    <location>
        <begin position="181"/>
        <end position="201"/>
    </location>
</feature>
<evidence type="ECO:0000256" key="4">
    <source>
        <dbReference type="ARBA" id="ARBA00022989"/>
    </source>
</evidence>
<sequence>MDVKKIMQGAQVAIGMLLVQIIGAGLQILSKVILEEGMFVFALLAYRLIVGAIVVAPFAISRESGVKISWSAFIWIFMVALTGVTMAMGFFYYGLRDTSATYATNFLNLIPIVTFLFSTLLRIENLEVHKKSGKIKVCGALLCLGGALTITLYKGIVVNPKQHYHQHKNTIEVVSQIKTNWTRGTIFLVCSCLSYGLWFIIQVKSFKVFPHRFWATLLTCVIASMQSAVIGLFIDRSKSTWRLKWNLQLLTIVYSGAFASAATFCLISWAIAERGPTYPSMFNPISLILVAIFGGVFLREEIAVGSLIGMVLIVVGLYSFLFGENMGLKTAKSSNKGKMGEEIPTAVLPESGGLQLNELSATVMPALDDDFPPNDHNIK</sequence>
<evidence type="ECO:0000256" key="3">
    <source>
        <dbReference type="ARBA" id="ARBA00022692"/>
    </source>
</evidence>
<proteinExistence type="inferred from homology"/>
<dbReference type="GO" id="GO:0016020">
    <property type="term" value="C:membrane"/>
    <property type="evidence" value="ECO:0007669"/>
    <property type="project" value="UniProtKB-SubCell"/>
</dbReference>
<evidence type="ECO:0000256" key="1">
    <source>
        <dbReference type="ARBA" id="ARBA00004141"/>
    </source>
</evidence>